<dbReference type="GO" id="GO:0005634">
    <property type="term" value="C:nucleus"/>
    <property type="evidence" value="ECO:0007669"/>
    <property type="project" value="UniProtKB-SubCell"/>
</dbReference>
<dbReference type="EMBL" id="JAUHHV010000011">
    <property type="protein sequence ID" value="KAK1408999.1"/>
    <property type="molecule type" value="Genomic_DNA"/>
</dbReference>
<organism evidence="6 7">
    <name type="scientific">Tagetes erecta</name>
    <name type="common">African marigold</name>
    <dbReference type="NCBI Taxonomy" id="13708"/>
    <lineage>
        <taxon>Eukaryota</taxon>
        <taxon>Viridiplantae</taxon>
        <taxon>Streptophyta</taxon>
        <taxon>Embryophyta</taxon>
        <taxon>Tracheophyta</taxon>
        <taxon>Spermatophyta</taxon>
        <taxon>Magnoliopsida</taxon>
        <taxon>eudicotyledons</taxon>
        <taxon>Gunneridae</taxon>
        <taxon>Pentapetalae</taxon>
        <taxon>asterids</taxon>
        <taxon>campanulids</taxon>
        <taxon>Asterales</taxon>
        <taxon>Asteraceae</taxon>
        <taxon>Asteroideae</taxon>
        <taxon>Heliantheae alliance</taxon>
        <taxon>Tageteae</taxon>
        <taxon>Tagetes</taxon>
    </lineage>
</organism>
<keyword evidence="5" id="KW-0539">Nucleus</keyword>
<dbReference type="AlphaFoldDB" id="A0AAD8JQQ1"/>
<evidence type="ECO:0000256" key="1">
    <source>
        <dbReference type="ARBA" id="ARBA00004123"/>
    </source>
</evidence>
<proteinExistence type="predicted"/>
<evidence type="ECO:0000313" key="7">
    <source>
        <dbReference type="Proteomes" id="UP001229421"/>
    </source>
</evidence>
<dbReference type="Proteomes" id="UP001229421">
    <property type="component" value="Unassembled WGS sequence"/>
</dbReference>
<evidence type="ECO:0000256" key="5">
    <source>
        <dbReference type="ARBA" id="ARBA00023242"/>
    </source>
</evidence>
<comment type="subcellular location">
    <subcellularLocation>
        <location evidence="1">Nucleus</location>
    </subcellularLocation>
</comment>
<dbReference type="SUPFAM" id="SSF101936">
    <property type="entry name" value="DNA-binding pseudobarrel domain"/>
    <property type="match status" value="1"/>
</dbReference>
<keyword evidence="2" id="KW-0805">Transcription regulation</keyword>
<evidence type="ECO:0000256" key="4">
    <source>
        <dbReference type="ARBA" id="ARBA00023163"/>
    </source>
</evidence>
<dbReference type="InterPro" id="IPR015300">
    <property type="entry name" value="DNA-bd_pseudobarrel_sf"/>
</dbReference>
<protein>
    <submittedName>
        <fullName evidence="6">Uncharacterized protein</fullName>
    </submittedName>
</protein>
<accession>A0AAD8JQQ1</accession>
<keyword evidence="4" id="KW-0804">Transcription</keyword>
<comment type="caution">
    <text evidence="6">The sequence shown here is derived from an EMBL/GenBank/DDBJ whole genome shotgun (WGS) entry which is preliminary data.</text>
</comment>
<dbReference type="Gene3D" id="2.40.330.10">
    <property type="entry name" value="DNA-binding pseudobarrel domain"/>
    <property type="match status" value="1"/>
</dbReference>
<name>A0AAD8JQQ1_TARER</name>
<sequence>MSAQMSDSDDEIIMRRLPNCGDVDNSPFFSKMYEAEDPWERAIQMRINFEPCFITLAKNNTDTLEIPAEFAMEHMNDVPSIMELPIEGYKGDVHMVKYSKNCHTLSGEGFISLMRSLDAEPVDVLIFYITKTNPLMFKVMVVRSNKADYLNLK</sequence>
<evidence type="ECO:0000313" key="6">
    <source>
        <dbReference type="EMBL" id="KAK1408999.1"/>
    </source>
</evidence>
<dbReference type="GO" id="GO:0003677">
    <property type="term" value="F:DNA binding"/>
    <property type="evidence" value="ECO:0007669"/>
    <property type="project" value="UniProtKB-KW"/>
</dbReference>
<evidence type="ECO:0000256" key="2">
    <source>
        <dbReference type="ARBA" id="ARBA00023015"/>
    </source>
</evidence>
<evidence type="ECO:0000256" key="3">
    <source>
        <dbReference type="ARBA" id="ARBA00023125"/>
    </source>
</evidence>
<gene>
    <name evidence="6" type="ORF">QVD17_41222</name>
</gene>
<keyword evidence="3" id="KW-0238">DNA-binding</keyword>
<reference evidence="6" key="1">
    <citation type="journal article" date="2023" name="bioRxiv">
        <title>Improved chromosome-level genome assembly for marigold (Tagetes erecta).</title>
        <authorList>
            <person name="Jiang F."/>
            <person name="Yuan L."/>
            <person name="Wang S."/>
            <person name="Wang H."/>
            <person name="Xu D."/>
            <person name="Wang A."/>
            <person name="Fan W."/>
        </authorList>
    </citation>
    <scope>NUCLEOTIDE SEQUENCE</scope>
    <source>
        <strain evidence="6">WSJ</strain>
        <tissue evidence="6">Leaf</tissue>
    </source>
</reference>
<keyword evidence="7" id="KW-1185">Reference proteome</keyword>